<gene>
    <name evidence="2" type="ORF">K503DRAFT_813490</name>
</gene>
<proteinExistence type="predicted"/>
<dbReference type="Proteomes" id="UP000092154">
    <property type="component" value="Unassembled WGS sequence"/>
</dbReference>
<feature type="transmembrane region" description="Helical" evidence="1">
    <location>
        <begin position="94"/>
        <end position="113"/>
    </location>
</feature>
<dbReference type="InParanoid" id="A0A1B7MFK6"/>
<feature type="transmembrane region" description="Helical" evidence="1">
    <location>
        <begin position="39"/>
        <end position="60"/>
    </location>
</feature>
<feature type="transmembrane region" description="Helical" evidence="1">
    <location>
        <begin position="6"/>
        <end position="27"/>
    </location>
</feature>
<evidence type="ECO:0000313" key="2">
    <source>
        <dbReference type="EMBL" id="OAX31385.1"/>
    </source>
</evidence>
<dbReference type="EMBL" id="KV449426">
    <property type="protein sequence ID" value="OAX31385.1"/>
    <property type="molecule type" value="Genomic_DNA"/>
</dbReference>
<evidence type="ECO:0000313" key="3">
    <source>
        <dbReference type="Proteomes" id="UP000092154"/>
    </source>
</evidence>
<dbReference type="OrthoDB" id="3341843at2759"/>
<keyword evidence="3" id="KW-1185">Reference proteome</keyword>
<keyword evidence="1" id="KW-0812">Transmembrane</keyword>
<keyword evidence="1" id="KW-1133">Transmembrane helix</keyword>
<keyword evidence="1" id="KW-0472">Membrane</keyword>
<dbReference type="AlphaFoldDB" id="A0A1B7MFK6"/>
<evidence type="ECO:0000256" key="1">
    <source>
        <dbReference type="SAM" id="Phobius"/>
    </source>
</evidence>
<protein>
    <submittedName>
        <fullName evidence="2">Uncharacterized protein</fullName>
    </submittedName>
</protein>
<name>A0A1B7MFK6_9AGAM</name>
<reference evidence="2 3" key="1">
    <citation type="submission" date="2016-06" db="EMBL/GenBank/DDBJ databases">
        <title>Comparative genomics of the ectomycorrhizal sister species Rhizopogon vinicolor and Rhizopogon vesiculosus (Basidiomycota: Boletales) reveals a divergence of the mating type B locus.</title>
        <authorList>
            <consortium name="DOE Joint Genome Institute"/>
            <person name="Mujic A.B."/>
            <person name="Kuo A."/>
            <person name="Tritt A."/>
            <person name="Lipzen A."/>
            <person name="Chen C."/>
            <person name="Johnson J."/>
            <person name="Sharma A."/>
            <person name="Barry K."/>
            <person name="Grigoriev I.V."/>
            <person name="Spatafora J.W."/>
        </authorList>
    </citation>
    <scope>NUCLEOTIDE SEQUENCE [LARGE SCALE GENOMIC DNA]</scope>
    <source>
        <strain evidence="2 3">AM-OR11-026</strain>
    </source>
</reference>
<organism evidence="2 3">
    <name type="scientific">Rhizopogon vinicolor AM-OR11-026</name>
    <dbReference type="NCBI Taxonomy" id="1314800"/>
    <lineage>
        <taxon>Eukaryota</taxon>
        <taxon>Fungi</taxon>
        <taxon>Dikarya</taxon>
        <taxon>Basidiomycota</taxon>
        <taxon>Agaricomycotina</taxon>
        <taxon>Agaricomycetes</taxon>
        <taxon>Agaricomycetidae</taxon>
        <taxon>Boletales</taxon>
        <taxon>Suillineae</taxon>
        <taxon>Rhizopogonaceae</taxon>
        <taxon>Rhizopogon</taxon>
    </lineage>
</organism>
<sequence>MTFLYLGYLPPVSLTDAVGILCTIVAVPMKMTPDRGAALYFVLDWINIIVNGMLGVIVILSNEQISGEEYILSGVHMCGYHSQVDSVFLDEMSWILSIAWETLTLCLAIWIAVKHFRELQRPSTRWTAEDCFTISVKTHVVYFASSTLVLLLCPPNSNSMAAGAFLGMIQIVRVVQMFMLGPRLVLGVREYHANLVANSDEGTVMASISFDLLRRGT</sequence>
<accession>A0A1B7MFK6</accession>